<dbReference type="PRINTS" id="PR00932">
    <property type="entry name" value="AMINO1PTASE"/>
</dbReference>
<keyword evidence="7 9" id="KW-0862">Zinc</keyword>
<dbReference type="PANTHER" id="PTHR28570:SF2">
    <property type="entry name" value="M18 FAMILY AMINOPEPTIDASE 1-RELATED"/>
    <property type="match status" value="1"/>
</dbReference>
<comment type="cofactor">
    <cofactor evidence="1 10">
        <name>Zn(2+)</name>
        <dbReference type="ChEBI" id="CHEBI:29105"/>
    </cofactor>
</comment>
<dbReference type="GO" id="GO:0008237">
    <property type="term" value="F:metallopeptidase activity"/>
    <property type="evidence" value="ECO:0007669"/>
    <property type="project" value="UniProtKB-KW"/>
</dbReference>
<comment type="caution">
    <text evidence="11">The sequence shown here is derived from an EMBL/GenBank/DDBJ whole genome shotgun (WGS) entry which is preliminary data.</text>
</comment>
<evidence type="ECO:0000313" key="12">
    <source>
        <dbReference type="Proteomes" id="UP000823900"/>
    </source>
</evidence>
<dbReference type="AlphaFoldDB" id="A0A9D2HFZ8"/>
<keyword evidence="4 9" id="KW-0645">Protease</keyword>
<evidence type="ECO:0000256" key="9">
    <source>
        <dbReference type="RuleBase" id="RU004386"/>
    </source>
</evidence>
<gene>
    <name evidence="11" type="ORF">IAA07_01005</name>
</gene>
<dbReference type="GO" id="GO:0005737">
    <property type="term" value="C:cytoplasm"/>
    <property type="evidence" value="ECO:0007669"/>
    <property type="project" value="UniProtKB-ARBA"/>
</dbReference>
<dbReference type="EC" id="3.4.11.-" evidence="10"/>
<dbReference type="InterPro" id="IPR001948">
    <property type="entry name" value="Peptidase_M18"/>
</dbReference>
<evidence type="ECO:0000256" key="3">
    <source>
        <dbReference type="ARBA" id="ARBA00022438"/>
    </source>
</evidence>
<dbReference type="Gene3D" id="3.40.630.10">
    <property type="entry name" value="Zn peptidases"/>
    <property type="match status" value="1"/>
</dbReference>
<evidence type="ECO:0000256" key="10">
    <source>
        <dbReference type="RuleBase" id="RU004387"/>
    </source>
</evidence>
<evidence type="ECO:0000256" key="5">
    <source>
        <dbReference type="ARBA" id="ARBA00022723"/>
    </source>
</evidence>
<evidence type="ECO:0000256" key="2">
    <source>
        <dbReference type="ARBA" id="ARBA00008290"/>
    </source>
</evidence>
<dbReference type="Pfam" id="PF02127">
    <property type="entry name" value="Peptidase_M18"/>
    <property type="match status" value="1"/>
</dbReference>
<comment type="similarity">
    <text evidence="2 9">Belongs to the peptidase M18 family.</text>
</comment>
<dbReference type="SUPFAM" id="SSF101821">
    <property type="entry name" value="Aminopeptidase/glucanase lid domain"/>
    <property type="match status" value="1"/>
</dbReference>
<reference evidence="11" key="2">
    <citation type="submission" date="2021-04" db="EMBL/GenBank/DDBJ databases">
        <authorList>
            <person name="Gilroy R."/>
        </authorList>
    </citation>
    <scope>NUCLEOTIDE SEQUENCE</scope>
    <source>
        <strain evidence="11">CHK178-16964</strain>
    </source>
</reference>
<keyword evidence="3 9" id="KW-0031">Aminopeptidase</keyword>
<evidence type="ECO:0000256" key="7">
    <source>
        <dbReference type="ARBA" id="ARBA00022833"/>
    </source>
</evidence>
<evidence type="ECO:0000313" key="11">
    <source>
        <dbReference type="EMBL" id="HJA70142.1"/>
    </source>
</evidence>
<keyword evidence="8 9" id="KW-0482">Metalloprotease</keyword>
<accession>A0A9D2HFZ8</accession>
<dbReference type="InterPro" id="IPR023358">
    <property type="entry name" value="Peptidase_M18_dom2"/>
</dbReference>
<name>A0A9D2HFZ8_9FIRM</name>
<dbReference type="SUPFAM" id="SSF53187">
    <property type="entry name" value="Zn-dependent exopeptidases"/>
    <property type="match status" value="1"/>
</dbReference>
<dbReference type="GO" id="GO:0004177">
    <property type="term" value="F:aminopeptidase activity"/>
    <property type="evidence" value="ECO:0007669"/>
    <property type="project" value="UniProtKB-KW"/>
</dbReference>
<evidence type="ECO:0000256" key="8">
    <source>
        <dbReference type="ARBA" id="ARBA00023049"/>
    </source>
</evidence>
<dbReference type="Gene3D" id="2.30.250.10">
    <property type="entry name" value="Aminopeptidase i, Domain 2"/>
    <property type="match status" value="1"/>
</dbReference>
<evidence type="ECO:0000256" key="4">
    <source>
        <dbReference type="ARBA" id="ARBA00022670"/>
    </source>
</evidence>
<keyword evidence="6 9" id="KW-0378">Hydrolase</keyword>
<sequence>MREQYCEDYKGFLNRAKTETEAVRTVWELACAQGFRDITKFDRDERSAACVPGTRLIQNIRGKGLVLAIAGRRPVSQGSKVIAAHVDSPRLDLKPEPLSQKEGLIYLKTHYYGGIKKYQWTCIPMALHGKIVDRNGNVKTVVIGEKKGDPLFGISDLLPHLAGAQMTKSAEEAITGEQLQLLAGIAGSDGSDQTVRQRLKELCGIDAEDFKTAEFEAVPAFQASDYGLDRSMIGAYGQDDRSCAYGAVRALLDMEEIPEYTSFVLLADQEEVGSESSAGLYSSAFLEMAAILAESSGVSLYRVLAKMECLSADVICGYDPMFPETADPQNTARLGGGLAVVRYTGRGGKKGNHSAAAAFLAKMRDIFEENHVIWQCGEMGAADAGGGTTVAKCLAGWGAEVLDVGIPLLSMHAPLEISAREDVWNYYLGMKAFLEDKRPHECDQTMY</sequence>
<proteinExistence type="inferred from homology"/>
<evidence type="ECO:0000256" key="1">
    <source>
        <dbReference type="ARBA" id="ARBA00001947"/>
    </source>
</evidence>
<protein>
    <recommendedName>
        <fullName evidence="10">M18 family aminopeptidase</fullName>
        <ecNumber evidence="10">3.4.11.-</ecNumber>
    </recommendedName>
</protein>
<dbReference type="EMBL" id="DWZA01000007">
    <property type="protein sequence ID" value="HJA70142.1"/>
    <property type="molecule type" value="Genomic_DNA"/>
</dbReference>
<organism evidence="11 12">
    <name type="scientific">Candidatus Lachnoclostridium stercoravium</name>
    <dbReference type="NCBI Taxonomy" id="2838633"/>
    <lineage>
        <taxon>Bacteria</taxon>
        <taxon>Bacillati</taxon>
        <taxon>Bacillota</taxon>
        <taxon>Clostridia</taxon>
        <taxon>Lachnospirales</taxon>
        <taxon>Lachnospiraceae</taxon>
    </lineage>
</organism>
<dbReference type="GO" id="GO:0008270">
    <property type="term" value="F:zinc ion binding"/>
    <property type="evidence" value="ECO:0007669"/>
    <property type="project" value="InterPro"/>
</dbReference>
<dbReference type="GO" id="GO:0006508">
    <property type="term" value="P:proteolysis"/>
    <property type="evidence" value="ECO:0007669"/>
    <property type="project" value="UniProtKB-KW"/>
</dbReference>
<keyword evidence="5 9" id="KW-0479">Metal-binding</keyword>
<evidence type="ECO:0000256" key="6">
    <source>
        <dbReference type="ARBA" id="ARBA00022801"/>
    </source>
</evidence>
<dbReference type="PANTHER" id="PTHR28570">
    <property type="entry name" value="ASPARTYL AMINOPEPTIDASE"/>
    <property type="match status" value="1"/>
</dbReference>
<reference evidence="11" key="1">
    <citation type="journal article" date="2021" name="PeerJ">
        <title>Extensive microbial diversity within the chicken gut microbiome revealed by metagenomics and culture.</title>
        <authorList>
            <person name="Gilroy R."/>
            <person name="Ravi A."/>
            <person name="Getino M."/>
            <person name="Pursley I."/>
            <person name="Horton D.L."/>
            <person name="Alikhan N.F."/>
            <person name="Baker D."/>
            <person name="Gharbi K."/>
            <person name="Hall N."/>
            <person name="Watson M."/>
            <person name="Adriaenssens E.M."/>
            <person name="Foster-Nyarko E."/>
            <person name="Jarju S."/>
            <person name="Secka A."/>
            <person name="Antonio M."/>
            <person name="Oren A."/>
            <person name="Chaudhuri R.R."/>
            <person name="La Ragione R."/>
            <person name="Hildebrand F."/>
            <person name="Pallen M.J."/>
        </authorList>
    </citation>
    <scope>NUCLEOTIDE SEQUENCE</scope>
    <source>
        <strain evidence="11">CHK178-16964</strain>
    </source>
</reference>
<dbReference type="Proteomes" id="UP000823900">
    <property type="component" value="Unassembled WGS sequence"/>
</dbReference>